<evidence type="ECO:0000256" key="4">
    <source>
        <dbReference type="ARBA" id="ARBA00022960"/>
    </source>
</evidence>
<dbReference type="GO" id="GO:0071555">
    <property type="term" value="P:cell wall organization"/>
    <property type="evidence" value="ECO:0007669"/>
    <property type="project" value="UniProtKB-KW"/>
</dbReference>
<dbReference type="InterPro" id="IPR012338">
    <property type="entry name" value="Beta-lactam/transpept-like"/>
</dbReference>
<keyword evidence="10" id="KW-0472">Membrane</keyword>
<keyword evidence="5" id="KW-0573">Peptidoglycan synthesis</keyword>
<keyword evidence="12" id="KW-0645">Protease</keyword>
<dbReference type="GO" id="GO:0006508">
    <property type="term" value="P:proteolysis"/>
    <property type="evidence" value="ECO:0007669"/>
    <property type="project" value="InterPro"/>
</dbReference>
<dbReference type="GO" id="GO:0009002">
    <property type="term" value="F:serine-type D-Ala-D-Ala carboxypeptidase activity"/>
    <property type="evidence" value="ECO:0007669"/>
    <property type="project" value="InterPro"/>
</dbReference>
<feature type="active site" description="Proton acceptor" evidence="7">
    <location>
        <position position="137"/>
    </location>
</feature>
<dbReference type="GO" id="GO:0009252">
    <property type="term" value="P:peptidoglycan biosynthetic process"/>
    <property type="evidence" value="ECO:0007669"/>
    <property type="project" value="UniProtKB-KW"/>
</dbReference>
<dbReference type="PRINTS" id="PR00725">
    <property type="entry name" value="DADACBPTASE1"/>
</dbReference>
<proteinExistence type="inferred from homology"/>
<reference evidence="12 13" key="1">
    <citation type="submission" date="2020-04" db="EMBL/GenBank/DDBJ databases">
        <title>Gordonia sp. nov. TBRC 11910.</title>
        <authorList>
            <person name="Suriyachadkun C."/>
        </authorList>
    </citation>
    <scope>NUCLEOTIDE SEQUENCE [LARGE SCALE GENOMIC DNA]</scope>
    <source>
        <strain evidence="12 13">TBRC 11910</strain>
    </source>
</reference>
<dbReference type="Gene3D" id="3.40.710.10">
    <property type="entry name" value="DD-peptidase/beta-lactamase superfamily"/>
    <property type="match status" value="1"/>
</dbReference>
<organism evidence="12 13">
    <name type="scientific">Gordonia asplenii</name>
    <dbReference type="NCBI Taxonomy" id="2725283"/>
    <lineage>
        <taxon>Bacteria</taxon>
        <taxon>Bacillati</taxon>
        <taxon>Actinomycetota</taxon>
        <taxon>Actinomycetes</taxon>
        <taxon>Mycobacteriales</taxon>
        <taxon>Gordoniaceae</taxon>
        <taxon>Gordonia</taxon>
    </lineage>
</organism>
<keyword evidence="6" id="KW-0961">Cell wall biogenesis/degradation</keyword>
<dbReference type="GO" id="GO:0008360">
    <property type="term" value="P:regulation of cell shape"/>
    <property type="evidence" value="ECO:0007669"/>
    <property type="project" value="UniProtKB-KW"/>
</dbReference>
<evidence type="ECO:0000313" key="13">
    <source>
        <dbReference type="Proteomes" id="UP000550729"/>
    </source>
</evidence>
<keyword evidence="2" id="KW-0732">Signal</keyword>
<keyword evidence="4" id="KW-0133">Cell shape</keyword>
<keyword evidence="10" id="KW-0812">Transmembrane</keyword>
<dbReference type="PANTHER" id="PTHR21581:SF33">
    <property type="entry name" value="D-ALANYL-D-ALANINE CARBOXYPEPTIDASE DACB"/>
    <property type="match status" value="1"/>
</dbReference>
<accession>A0A848KVY7</accession>
<keyword evidence="3" id="KW-0378">Hydrolase</keyword>
<feature type="active site" description="Acyl-ester intermediate" evidence="7">
    <location>
        <position position="134"/>
    </location>
</feature>
<dbReference type="PANTHER" id="PTHR21581">
    <property type="entry name" value="D-ALANYL-D-ALANINE CARBOXYPEPTIDASE"/>
    <property type="match status" value="1"/>
</dbReference>
<feature type="domain" description="Peptidase S11 D-alanyl-D-alanine carboxypeptidase A N-terminal" evidence="11">
    <location>
        <begin position="104"/>
        <end position="332"/>
    </location>
</feature>
<protein>
    <submittedName>
        <fullName evidence="12">D-alanyl-D-alanine carboxypeptidase</fullName>
    </submittedName>
</protein>
<keyword evidence="10" id="KW-1133">Transmembrane helix</keyword>
<dbReference type="RefSeq" id="WP_170193544.1">
    <property type="nucleotide sequence ID" value="NZ_JABBNB010000006.1"/>
</dbReference>
<evidence type="ECO:0000259" key="11">
    <source>
        <dbReference type="Pfam" id="PF00768"/>
    </source>
</evidence>
<feature type="transmembrane region" description="Helical" evidence="10">
    <location>
        <begin position="413"/>
        <end position="433"/>
    </location>
</feature>
<evidence type="ECO:0000256" key="3">
    <source>
        <dbReference type="ARBA" id="ARBA00022801"/>
    </source>
</evidence>
<evidence type="ECO:0000256" key="6">
    <source>
        <dbReference type="ARBA" id="ARBA00023316"/>
    </source>
</evidence>
<evidence type="ECO:0000256" key="2">
    <source>
        <dbReference type="ARBA" id="ARBA00022729"/>
    </source>
</evidence>
<comment type="similarity">
    <text evidence="1 9">Belongs to the peptidase S11 family.</text>
</comment>
<evidence type="ECO:0000256" key="1">
    <source>
        <dbReference type="ARBA" id="ARBA00007164"/>
    </source>
</evidence>
<feature type="active site" evidence="7">
    <location>
        <position position="189"/>
    </location>
</feature>
<dbReference type="EMBL" id="JABBNB010000006">
    <property type="protein sequence ID" value="NMO01035.1"/>
    <property type="molecule type" value="Genomic_DNA"/>
</dbReference>
<dbReference type="Pfam" id="PF00768">
    <property type="entry name" value="Peptidase_S11"/>
    <property type="match status" value="1"/>
</dbReference>
<evidence type="ECO:0000313" key="12">
    <source>
        <dbReference type="EMBL" id="NMO01035.1"/>
    </source>
</evidence>
<dbReference type="AlphaFoldDB" id="A0A848KVY7"/>
<evidence type="ECO:0000256" key="7">
    <source>
        <dbReference type="PIRSR" id="PIRSR618044-1"/>
    </source>
</evidence>
<comment type="caution">
    <text evidence="12">The sequence shown here is derived from an EMBL/GenBank/DDBJ whole genome shotgun (WGS) entry which is preliminary data.</text>
</comment>
<dbReference type="SUPFAM" id="SSF56601">
    <property type="entry name" value="beta-lactamase/transpeptidase-like"/>
    <property type="match status" value="1"/>
</dbReference>
<gene>
    <name evidence="12" type="ORF">HH308_07380</name>
</gene>
<keyword evidence="13" id="KW-1185">Reference proteome</keyword>
<evidence type="ECO:0000256" key="8">
    <source>
        <dbReference type="PIRSR" id="PIRSR618044-2"/>
    </source>
</evidence>
<name>A0A848KVY7_9ACTN</name>
<keyword evidence="12" id="KW-0121">Carboxypeptidase</keyword>
<dbReference type="InterPro" id="IPR001967">
    <property type="entry name" value="Peptidase_S11_N"/>
</dbReference>
<dbReference type="InterPro" id="IPR018044">
    <property type="entry name" value="Peptidase_S11"/>
</dbReference>
<evidence type="ECO:0000256" key="10">
    <source>
        <dbReference type="SAM" id="Phobius"/>
    </source>
</evidence>
<feature type="binding site" evidence="8">
    <location>
        <position position="305"/>
    </location>
    <ligand>
        <name>substrate</name>
    </ligand>
</feature>
<evidence type="ECO:0000256" key="5">
    <source>
        <dbReference type="ARBA" id="ARBA00022984"/>
    </source>
</evidence>
<sequence>MSHVTAQPRHRSTTTLRMRIAIVVAVAALCGVVGWAPVPAHAEPYPTDHCPHKVNTPPAVDTSEVPQPGDTVPAALPVHSPTVGGEELARCGIVTASAAPALATMAPAGWLIADLDTGKVLAAKDPHGRYRPASTIKVLLALVSLRELDLDKTVSVTAEDYSTEGDSCGTGPGGRYTIRELLTGLLMVSGNDCASALARELGGTTEALTKMNDAAKSLQAFDTRAASPSGLDAPGMSTSPYDEALIFRAAMQIDTFRQIISTKTFQFPGYPRNPAIPDDKDHPGYLMQSQDALLLDDYPGMLGGKTGFTDDARKTFVGAADRNGRRVLIVMMYGLNTRTSSDYWDQAKLMFEYGQSAPAEHAVGQLVEASGSTTTTSATTTVPTTSATTAAPHVDTVQRAASPSEETSWAKRLLIGLLVALVALLLAAAGLRINRR</sequence>
<evidence type="ECO:0000256" key="9">
    <source>
        <dbReference type="RuleBase" id="RU004016"/>
    </source>
</evidence>
<dbReference type="Proteomes" id="UP000550729">
    <property type="component" value="Unassembled WGS sequence"/>
</dbReference>